<feature type="compositionally biased region" description="Polar residues" evidence="11">
    <location>
        <begin position="550"/>
        <end position="561"/>
    </location>
</feature>
<dbReference type="AlphaFoldDB" id="A0AAX6MUG2"/>
<dbReference type="Pfam" id="PF16797">
    <property type="entry name" value="Fungal_KA1"/>
    <property type="match status" value="1"/>
</dbReference>
<evidence type="ECO:0000256" key="8">
    <source>
        <dbReference type="ARBA" id="ARBA00022840"/>
    </source>
</evidence>
<comment type="similarity">
    <text evidence="1">Belongs to the protein kinase superfamily. CAMK Ser/Thr protein kinase family. NIM1 subfamily.</text>
</comment>
<evidence type="ECO:0000256" key="7">
    <source>
        <dbReference type="ARBA" id="ARBA00022777"/>
    </source>
</evidence>
<dbReference type="Pfam" id="PF00069">
    <property type="entry name" value="Pkinase"/>
    <property type="match status" value="1"/>
</dbReference>
<dbReference type="FunFam" id="1.10.510.10:FF:000571">
    <property type="entry name" value="Maternal embryonic leucine zipper kinase"/>
    <property type="match status" value="1"/>
</dbReference>
<dbReference type="EMBL" id="JBANMG010000002">
    <property type="protein sequence ID" value="KAK6956259.1"/>
    <property type="molecule type" value="Genomic_DNA"/>
</dbReference>
<dbReference type="SUPFAM" id="SSF56112">
    <property type="entry name" value="Protein kinase-like (PK-like)"/>
    <property type="match status" value="1"/>
</dbReference>
<name>A0AAX6MUG2_9PEZI</name>
<feature type="region of interest" description="Disordered" evidence="11">
    <location>
        <begin position="1"/>
        <end position="120"/>
    </location>
</feature>
<evidence type="ECO:0000256" key="5">
    <source>
        <dbReference type="ARBA" id="ARBA00022679"/>
    </source>
</evidence>
<feature type="compositionally biased region" description="Polar residues" evidence="11">
    <location>
        <begin position="595"/>
        <end position="604"/>
    </location>
</feature>
<feature type="compositionally biased region" description="Polar residues" evidence="11">
    <location>
        <begin position="84"/>
        <end position="105"/>
    </location>
</feature>
<keyword evidence="8" id="KW-0067">ATP-binding</keyword>
<feature type="compositionally biased region" description="Basic residues" evidence="11">
    <location>
        <begin position="963"/>
        <end position="972"/>
    </location>
</feature>
<feature type="region of interest" description="Disordered" evidence="11">
    <location>
        <begin position="777"/>
        <end position="815"/>
    </location>
</feature>
<gene>
    <name evidence="13" type="ORF">Daesc_001533</name>
</gene>
<dbReference type="EC" id="2.7.11.1" evidence="2"/>
<feature type="compositionally biased region" description="Basic and acidic residues" evidence="11">
    <location>
        <begin position="911"/>
        <end position="920"/>
    </location>
</feature>
<dbReference type="SMART" id="SM00220">
    <property type="entry name" value="S_TKc"/>
    <property type="match status" value="1"/>
</dbReference>
<feature type="region of interest" description="Disordered" evidence="11">
    <location>
        <begin position="940"/>
        <end position="1008"/>
    </location>
</feature>
<dbReference type="InterPro" id="IPR011009">
    <property type="entry name" value="Kinase-like_dom_sf"/>
</dbReference>
<dbReference type="InterPro" id="IPR043024">
    <property type="entry name" value="KA1_sf_fungal"/>
</dbReference>
<feature type="region of interest" description="Disordered" evidence="11">
    <location>
        <begin position="894"/>
        <end position="928"/>
    </location>
</feature>
<evidence type="ECO:0000313" key="14">
    <source>
        <dbReference type="Proteomes" id="UP001369815"/>
    </source>
</evidence>
<evidence type="ECO:0000256" key="10">
    <source>
        <dbReference type="ARBA" id="ARBA00048679"/>
    </source>
</evidence>
<dbReference type="GO" id="GO:0035556">
    <property type="term" value="P:intracellular signal transduction"/>
    <property type="evidence" value="ECO:0007669"/>
    <property type="project" value="TreeGrafter"/>
</dbReference>
<evidence type="ECO:0000256" key="11">
    <source>
        <dbReference type="SAM" id="MobiDB-lite"/>
    </source>
</evidence>
<comment type="catalytic activity">
    <reaction evidence="9">
        <text>L-threonyl-[protein] + ATP = O-phospho-L-threonyl-[protein] + ADP + H(+)</text>
        <dbReference type="Rhea" id="RHEA:46608"/>
        <dbReference type="Rhea" id="RHEA-COMP:11060"/>
        <dbReference type="Rhea" id="RHEA-COMP:11605"/>
        <dbReference type="ChEBI" id="CHEBI:15378"/>
        <dbReference type="ChEBI" id="CHEBI:30013"/>
        <dbReference type="ChEBI" id="CHEBI:30616"/>
        <dbReference type="ChEBI" id="CHEBI:61977"/>
        <dbReference type="ChEBI" id="CHEBI:456216"/>
        <dbReference type="EC" id="2.7.11.1"/>
    </reaction>
</comment>
<evidence type="ECO:0000259" key="12">
    <source>
        <dbReference type="PROSITE" id="PS50011"/>
    </source>
</evidence>
<accession>A0AAX6MUG2</accession>
<evidence type="ECO:0000313" key="13">
    <source>
        <dbReference type="EMBL" id="KAK6956259.1"/>
    </source>
</evidence>
<dbReference type="InterPro" id="IPR008271">
    <property type="entry name" value="Ser/Thr_kinase_AS"/>
</dbReference>
<feature type="compositionally biased region" description="Low complexity" evidence="11">
    <location>
        <begin position="562"/>
        <end position="577"/>
    </location>
</feature>
<feature type="compositionally biased region" description="Polar residues" evidence="11">
    <location>
        <begin position="22"/>
        <end position="41"/>
    </location>
</feature>
<dbReference type="InterPro" id="IPR031850">
    <property type="entry name" value="Fungal_KA1_dom"/>
</dbReference>
<feature type="region of interest" description="Disordered" evidence="11">
    <location>
        <begin position="550"/>
        <end position="620"/>
    </location>
</feature>
<dbReference type="PANTHER" id="PTHR24346:SF110">
    <property type="entry name" value="NON-SPECIFIC SERINE_THREONINE PROTEIN KINASE"/>
    <property type="match status" value="1"/>
</dbReference>
<dbReference type="Gene3D" id="3.30.310.220">
    <property type="entry name" value="Fungal kinase associated-1 domain"/>
    <property type="match status" value="1"/>
</dbReference>
<keyword evidence="7" id="KW-0418">Kinase</keyword>
<keyword evidence="6" id="KW-0547">Nucleotide-binding</keyword>
<sequence>MADYRGPNPRPSRAPLGDATARINNTSTTHSAKQSQAQVPQFNPLRAHPTNPVRQHASLDTSATSKHDNSRAPAKTKPRAPIILQNTTDNKRNSQASTTTVTTSNGERRKTHIGPWKLGKTLGNGSAARVRLVRHNVTNQLAAVKILSRNGNSMMQPGSIAALDRWDRTRAEYKSENRIPFVIEREVAIMKLIDHPNIVKLYDIWENRSEIYLVLEYVEQGDLYSYLARAGPLPEDETMYFFRQIVDALEYVHSFNICHRDLKPENILLTKDYRIKITDFGMSAMHQGPNHLLKTACGSPHYAAPELMNRSYYRGDKTDLWSLGVILYACMCNVLPFEDDNVHQLLAKIKRGQYHVPSFIGREARDLIGRLLTINPDERISIRGIWQHPLLRRYDYLDSLNQGDRARAYTRDARYDPVPVEELDMQTLRQLKSVWHTFDEKQLASKLVSSEEKRLENYGTDLTHSASDYHHLQPPNWKKKYTTLDFPAKNGRSMSRFTVISNIATDENGEPLERASTDCGATIQSYDPYKSSRVLDDVVASQAKIVIHRNGTTSTRNSQAPSVRSRSVRTNSTYSRRGTAAKHIKAPSTLRGSRRSLNSIQSGEEISYKRPASRRKRGVDFSRAHRQLTSQSDAEYSHTNIVVHSTTNDQIPSTPTGPKKKNRLSKTREGIRSVAQSSGGSKVKDEGSCWNEELRQFSNTIAKDCDEAFNSTLLSQESYLAESPFPEAQTILTSTSTPNPIGQATGEARVISQPRESWPLPTTSKGLDVRGYAPVKRTDRVQGSIPESAGEVSKMVPQSKQPGESDRPFEQAGTERRIVSAPIYSQYSTQWGKDRIPLPAINEGVKEDDSFGDGDRMRVVSAPAESSSAHYAQAEEGAELENLAQTVDTIRLVDSPSNRPRKIPAPAAPNNRKELLHGAKEIPQARQGLTLREQYVEDEMRAPNSNEPNMPTMPARTDSTSTIKKKSSWFKRSSKEKSESSGGSTSANSDSLNHTEINPSTSAAAPPVKKRSFPFAFWRGNKEQPQFKVSLAGPEVDDASNPEPALASGRSSQRLQTKKSQEKSSGSRNIEPQQNWLARLFRVKPATRYLCFSIPRRRVRQEIVFLLKEWRRHGMRDIVVDKERNLVFARVGNKNDLDLKEASFAAEIMTVIEHGRRNQLCIVRFTQERGAASTFNKVIDTMDDIFLARGLLIVDKYKTKMMIKTLNS</sequence>
<proteinExistence type="inferred from homology"/>
<keyword evidence="4" id="KW-0597">Phosphoprotein</keyword>
<feature type="compositionally biased region" description="Polar residues" evidence="11">
    <location>
        <begin position="731"/>
        <end position="742"/>
    </location>
</feature>
<comment type="caution">
    <text evidence="13">The sequence shown here is derived from an EMBL/GenBank/DDBJ whole genome shotgun (WGS) entry which is preliminary data.</text>
</comment>
<dbReference type="PROSITE" id="PS50011">
    <property type="entry name" value="PROTEIN_KINASE_DOM"/>
    <property type="match status" value="1"/>
</dbReference>
<feature type="region of interest" description="Disordered" evidence="11">
    <location>
        <begin position="1033"/>
        <end position="1070"/>
    </location>
</feature>
<keyword evidence="14" id="KW-1185">Reference proteome</keyword>
<protein>
    <recommendedName>
        <fullName evidence="2">non-specific serine/threonine protein kinase</fullName>
        <ecNumber evidence="2">2.7.11.1</ecNumber>
    </recommendedName>
</protein>
<reference evidence="13 14" key="1">
    <citation type="journal article" date="2024" name="Front Chem Biol">
        <title>Unveiling the potential of Daldinia eschscholtzii MFLUCC 19-0629 through bioactivity and bioinformatics studies for enhanced sustainable agriculture production.</title>
        <authorList>
            <person name="Brooks S."/>
            <person name="Weaver J.A."/>
            <person name="Klomchit A."/>
            <person name="Alharthi S.A."/>
            <person name="Onlamun T."/>
            <person name="Nurani R."/>
            <person name="Vong T.K."/>
            <person name="Alberti F."/>
            <person name="Greco C."/>
        </authorList>
    </citation>
    <scope>NUCLEOTIDE SEQUENCE [LARGE SCALE GENOMIC DNA]</scope>
    <source>
        <strain evidence="13">MFLUCC 19-0629</strain>
    </source>
</reference>
<evidence type="ECO:0000256" key="4">
    <source>
        <dbReference type="ARBA" id="ARBA00022553"/>
    </source>
</evidence>
<feature type="compositionally biased region" description="Basic and acidic residues" evidence="11">
    <location>
        <begin position="803"/>
        <end position="815"/>
    </location>
</feature>
<keyword evidence="5" id="KW-0808">Transferase</keyword>
<feature type="compositionally biased region" description="Low complexity" evidence="11">
    <location>
        <begin position="980"/>
        <end position="991"/>
    </location>
</feature>
<dbReference type="GO" id="GO:0005938">
    <property type="term" value="C:cell cortex"/>
    <property type="evidence" value="ECO:0007669"/>
    <property type="project" value="UniProtKB-ARBA"/>
</dbReference>
<keyword evidence="3" id="KW-0723">Serine/threonine-protein kinase</keyword>
<dbReference type="GO" id="GO:0005524">
    <property type="term" value="F:ATP binding"/>
    <property type="evidence" value="ECO:0007669"/>
    <property type="project" value="UniProtKB-KW"/>
</dbReference>
<comment type="catalytic activity">
    <reaction evidence="10">
        <text>L-seryl-[protein] + ATP = O-phospho-L-seryl-[protein] + ADP + H(+)</text>
        <dbReference type="Rhea" id="RHEA:17989"/>
        <dbReference type="Rhea" id="RHEA-COMP:9863"/>
        <dbReference type="Rhea" id="RHEA-COMP:11604"/>
        <dbReference type="ChEBI" id="CHEBI:15378"/>
        <dbReference type="ChEBI" id="CHEBI:29999"/>
        <dbReference type="ChEBI" id="CHEBI:30616"/>
        <dbReference type="ChEBI" id="CHEBI:83421"/>
        <dbReference type="ChEBI" id="CHEBI:456216"/>
        <dbReference type="EC" id="2.7.11.1"/>
    </reaction>
</comment>
<dbReference type="GO" id="GO:0004674">
    <property type="term" value="F:protein serine/threonine kinase activity"/>
    <property type="evidence" value="ECO:0007669"/>
    <property type="project" value="UniProtKB-KW"/>
</dbReference>
<feature type="compositionally biased region" description="Polar residues" evidence="11">
    <location>
        <begin position="645"/>
        <end position="656"/>
    </location>
</feature>
<evidence type="ECO:0000256" key="2">
    <source>
        <dbReference type="ARBA" id="ARBA00012513"/>
    </source>
</evidence>
<evidence type="ECO:0000256" key="1">
    <source>
        <dbReference type="ARBA" id="ARBA00010791"/>
    </source>
</evidence>
<dbReference type="InterPro" id="IPR000719">
    <property type="entry name" value="Prot_kinase_dom"/>
</dbReference>
<feature type="region of interest" description="Disordered" evidence="11">
    <location>
        <begin position="731"/>
        <end position="765"/>
    </location>
</feature>
<feature type="domain" description="Protein kinase" evidence="12">
    <location>
        <begin position="116"/>
        <end position="391"/>
    </location>
</feature>
<evidence type="ECO:0000256" key="3">
    <source>
        <dbReference type="ARBA" id="ARBA00022527"/>
    </source>
</evidence>
<feature type="compositionally biased region" description="Polar residues" evidence="11">
    <location>
        <begin position="992"/>
        <end position="1003"/>
    </location>
</feature>
<dbReference type="PROSITE" id="PS00108">
    <property type="entry name" value="PROTEIN_KINASE_ST"/>
    <property type="match status" value="1"/>
</dbReference>
<evidence type="ECO:0000256" key="6">
    <source>
        <dbReference type="ARBA" id="ARBA00022741"/>
    </source>
</evidence>
<organism evidence="13 14">
    <name type="scientific">Daldinia eschscholtzii</name>
    <dbReference type="NCBI Taxonomy" id="292717"/>
    <lineage>
        <taxon>Eukaryota</taxon>
        <taxon>Fungi</taxon>
        <taxon>Dikarya</taxon>
        <taxon>Ascomycota</taxon>
        <taxon>Pezizomycotina</taxon>
        <taxon>Sordariomycetes</taxon>
        <taxon>Xylariomycetidae</taxon>
        <taxon>Xylariales</taxon>
        <taxon>Hypoxylaceae</taxon>
        <taxon>Daldinia</taxon>
    </lineage>
</organism>
<dbReference type="PANTHER" id="PTHR24346">
    <property type="entry name" value="MAP/MICROTUBULE AFFINITY-REGULATING KINASE"/>
    <property type="match status" value="1"/>
</dbReference>
<feature type="region of interest" description="Disordered" evidence="11">
    <location>
        <begin position="645"/>
        <end position="687"/>
    </location>
</feature>
<dbReference type="Proteomes" id="UP001369815">
    <property type="component" value="Unassembled WGS sequence"/>
</dbReference>
<dbReference type="Gene3D" id="1.10.510.10">
    <property type="entry name" value="Transferase(Phosphotransferase) domain 1"/>
    <property type="match status" value="1"/>
</dbReference>
<evidence type="ECO:0000256" key="9">
    <source>
        <dbReference type="ARBA" id="ARBA00047899"/>
    </source>
</evidence>